<accession>A0A2S4AM80</accession>
<dbReference type="AlphaFoldDB" id="A0A2S4AM80"/>
<proteinExistence type="predicted"/>
<sequence length="78" mass="8553">MAGFFAPLARRRVHALGSLPCSGEEVVWEAYSDGSGLAVSTITSHAHVVFRALMELRDVKRSKPELSRVSSDRLGRRA</sequence>
<organism evidence="1 2">
    <name type="scientific">Stutzerimonas stutzeri</name>
    <name type="common">Pseudomonas stutzeri</name>
    <dbReference type="NCBI Taxonomy" id="316"/>
    <lineage>
        <taxon>Bacteria</taxon>
        <taxon>Pseudomonadati</taxon>
        <taxon>Pseudomonadota</taxon>
        <taxon>Gammaproteobacteria</taxon>
        <taxon>Pseudomonadales</taxon>
        <taxon>Pseudomonadaceae</taxon>
        <taxon>Stutzerimonas</taxon>
    </lineage>
</organism>
<protein>
    <submittedName>
        <fullName evidence="1">Uncharacterized protein</fullName>
    </submittedName>
</protein>
<evidence type="ECO:0000313" key="2">
    <source>
        <dbReference type="Proteomes" id="UP000237068"/>
    </source>
</evidence>
<gene>
    <name evidence="1" type="ORF">CXK91_14890</name>
</gene>
<name>A0A2S4AM80_STUST</name>
<comment type="caution">
    <text evidence="1">The sequence shown here is derived from an EMBL/GenBank/DDBJ whole genome shotgun (WGS) entry which is preliminary data.</text>
</comment>
<dbReference type="EMBL" id="PPXG01000005">
    <property type="protein sequence ID" value="POH82601.1"/>
    <property type="molecule type" value="Genomic_DNA"/>
</dbReference>
<reference evidence="1 2" key="1">
    <citation type="submission" date="2018-01" db="EMBL/GenBank/DDBJ databases">
        <title>Denitrification phenotypes of diverse strains of Pseudomonas stutzeri.</title>
        <authorList>
            <person name="Milligan D.A."/>
            <person name="Bergaust L."/>
            <person name="Bakken L.R."/>
            <person name="Frostegard A."/>
        </authorList>
    </citation>
    <scope>NUCLEOTIDE SEQUENCE [LARGE SCALE GENOMIC DNA]</scope>
    <source>
        <strain evidence="1 2">24a13</strain>
    </source>
</reference>
<evidence type="ECO:0000313" key="1">
    <source>
        <dbReference type="EMBL" id="POH82601.1"/>
    </source>
</evidence>
<dbReference type="Proteomes" id="UP000237068">
    <property type="component" value="Unassembled WGS sequence"/>
</dbReference>